<dbReference type="CDD" id="cd02883">
    <property type="entry name" value="NUDIX_Hydrolase"/>
    <property type="match status" value="1"/>
</dbReference>
<comment type="cofactor">
    <cofactor evidence="1">
        <name>Mg(2+)</name>
        <dbReference type="ChEBI" id="CHEBI:18420"/>
    </cofactor>
</comment>
<dbReference type="InterPro" id="IPR015797">
    <property type="entry name" value="NUDIX_hydrolase-like_dom_sf"/>
</dbReference>
<dbReference type="PANTHER" id="PTHR43046:SF2">
    <property type="entry name" value="8-OXO-DGTP DIPHOSPHATASE-RELATED"/>
    <property type="match status" value="1"/>
</dbReference>
<keyword evidence="6" id="KW-1185">Reference proteome</keyword>
<dbReference type="RefSeq" id="WP_071975759.1">
    <property type="nucleotide sequence ID" value="NZ_CP065424.1"/>
</dbReference>
<sequence length="132" mass="14963">MKFTITSGAVIKNEKNKILLKKDPIRGWELPGGLVETGEAVQAAVIREVKEETGIDVILDSFCGVSHEVELGIWNMWWLGKHVGGELQISNESLAVGYYEIEEALNLIKNKNFKIELLMCLSIEKKTFYIYF</sequence>
<dbReference type="SUPFAM" id="SSF55811">
    <property type="entry name" value="Nudix"/>
    <property type="match status" value="1"/>
</dbReference>
<dbReference type="InterPro" id="IPR020476">
    <property type="entry name" value="Nudix_hydrolase"/>
</dbReference>
<evidence type="ECO:0000259" key="4">
    <source>
        <dbReference type="PROSITE" id="PS51462"/>
    </source>
</evidence>
<dbReference type="Gene3D" id="3.90.79.10">
    <property type="entry name" value="Nucleoside Triphosphate Pyrophosphohydrolase"/>
    <property type="match status" value="1"/>
</dbReference>
<reference evidence="5 6" key="1">
    <citation type="submission" date="2017-01" db="EMBL/GenBank/DDBJ databases">
        <title>Draft genome sequence of Bacillus oleronius.</title>
        <authorList>
            <person name="Allam M."/>
        </authorList>
    </citation>
    <scope>NUCLEOTIDE SEQUENCE [LARGE SCALE GENOMIC DNA]</scope>
    <source>
        <strain evidence="5 6">DSM 9356</strain>
    </source>
</reference>
<dbReference type="Proteomes" id="UP000189761">
    <property type="component" value="Unassembled WGS sequence"/>
</dbReference>
<protein>
    <submittedName>
        <fullName evidence="5">ADP-ribose pyrophosphatase</fullName>
    </submittedName>
</protein>
<dbReference type="Pfam" id="PF00293">
    <property type="entry name" value="NUDIX"/>
    <property type="match status" value="1"/>
</dbReference>
<evidence type="ECO:0000256" key="2">
    <source>
        <dbReference type="ARBA" id="ARBA00022801"/>
    </source>
</evidence>
<comment type="similarity">
    <text evidence="3">Belongs to the Nudix hydrolase family.</text>
</comment>
<dbReference type="PROSITE" id="PS00893">
    <property type="entry name" value="NUDIX_BOX"/>
    <property type="match status" value="1"/>
</dbReference>
<dbReference type="InterPro" id="IPR020084">
    <property type="entry name" value="NUDIX_hydrolase_CS"/>
</dbReference>
<dbReference type="EMBL" id="MTLA01000027">
    <property type="protein sequence ID" value="OOP69909.1"/>
    <property type="molecule type" value="Genomic_DNA"/>
</dbReference>
<evidence type="ECO:0000313" key="6">
    <source>
        <dbReference type="Proteomes" id="UP000189761"/>
    </source>
</evidence>
<feature type="domain" description="Nudix hydrolase" evidence="4">
    <location>
        <begin position="2"/>
        <end position="121"/>
    </location>
</feature>
<evidence type="ECO:0000256" key="1">
    <source>
        <dbReference type="ARBA" id="ARBA00001946"/>
    </source>
</evidence>
<dbReference type="GO" id="GO:0016787">
    <property type="term" value="F:hydrolase activity"/>
    <property type="evidence" value="ECO:0007669"/>
    <property type="project" value="UniProtKB-KW"/>
</dbReference>
<dbReference type="PRINTS" id="PR00502">
    <property type="entry name" value="NUDIXFAMILY"/>
</dbReference>
<gene>
    <name evidence="5" type="ORF">BWZ43_02595</name>
</gene>
<dbReference type="InterPro" id="IPR000086">
    <property type="entry name" value="NUDIX_hydrolase_dom"/>
</dbReference>
<dbReference type="PANTHER" id="PTHR43046">
    <property type="entry name" value="GDP-MANNOSE MANNOSYL HYDROLASE"/>
    <property type="match status" value="1"/>
</dbReference>
<comment type="caution">
    <text evidence="5">The sequence shown here is derived from an EMBL/GenBank/DDBJ whole genome shotgun (WGS) entry which is preliminary data.</text>
</comment>
<keyword evidence="2 3" id="KW-0378">Hydrolase</keyword>
<name>A0A8E2LH61_9BACI</name>
<dbReference type="AlphaFoldDB" id="A0A8E2LH61"/>
<accession>A0A8E2LH61</accession>
<organism evidence="5 6">
    <name type="scientific">Heyndrickxia oleronia</name>
    <dbReference type="NCBI Taxonomy" id="38875"/>
    <lineage>
        <taxon>Bacteria</taxon>
        <taxon>Bacillati</taxon>
        <taxon>Bacillota</taxon>
        <taxon>Bacilli</taxon>
        <taxon>Bacillales</taxon>
        <taxon>Bacillaceae</taxon>
        <taxon>Heyndrickxia</taxon>
    </lineage>
</organism>
<dbReference type="PROSITE" id="PS51462">
    <property type="entry name" value="NUDIX"/>
    <property type="match status" value="1"/>
</dbReference>
<proteinExistence type="inferred from homology"/>
<evidence type="ECO:0000313" key="5">
    <source>
        <dbReference type="EMBL" id="OOP69909.1"/>
    </source>
</evidence>
<evidence type="ECO:0000256" key="3">
    <source>
        <dbReference type="RuleBase" id="RU003476"/>
    </source>
</evidence>